<feature type="transmembrane region" description="Helical" evidence="2">
    <location>
        <begin position="112"/>
        <end position="130"/>
    </location>
</feature>
<keyword evidence="2" id="KW-1133">Transmembrane helix</keyword>
<accession>A0A2Z2HX52</accession>
<evidence type="ECO:0000256" key="1">
    <source>
        <dbReference type="SAM" id="MobiDB-lite"/>
    </source>
</evidence>
<dbReference type="KEGG" id="naj:B1756_10735"/>
<dbReference type="EMBL" id="CP019893">
    <property type="protein sequence ID" value="ARS91801.1"/>
    <property type="molecule type" value="Genomic_DNA"/>
</dbReference>
<organism evidence="4 5">
    <name type="scientific">Natrarchaeobaculum aegyptiacum</name>
    <dbReference type="NCBI Taxonomy" id="745377"/>
    <lineage>
        <taxon>Archaea</taxon>
        <taxon>Methanobacteriati</taxon>
        <taxon>Methanobacteriota</taxon>
        <taxon>Stenosarchaea group</taxon>
        <taxon>Halobacteria</taxon>
        <taxon>Halobacteriales</taxon>
        <taxon>Natrialbaceae</taxon>
        <taxon>Natrarchaeobaculum</taxon>
    </lineage>
</organism>
<feature type="transmembrane region" description="Helical" evidence="2">
    <location>
        <begin position="83"/>
        <end position="100"/>
    </location>
</feature>
<dbReference type="PANTHER" id="PTHR30590">
    <property type="entry name" value="INNER MEMBRANE PROTEIN"/>
    <property type="match status" value="1"/>
</dbReference>
<protein>
    <recommendedName>
        <fullName evidence="3">DUF418 domain-containing protein</fullName>
    </recommendedName>
</protein>
<sequence length="423" mass="47866">MTASPEDSETTPDSSDPGPTDPSDRIVALDALRGFALLGILVINIWLFGMPTIASFNPALYGNFTGVDYAAWLISHVFFEQKFVTLFTFMFGAGIVLFLESKARKDQPGRRLHFARTFWLLVIGLGHAYLLWYGDILVLYALSGFLVVWVWRWRPRRQFLLGAVMYALPGVLYLLMGIGYLALPEDGQAELEAELLAAFGAGFSPEREIDIYQSGWFDQMAHRVPVVLEFHTIGFVFEAFWMLGGLMIVGMALFKWGIISNQRSTRFYRRLFVGASGIGLVLVLAGVWAREAFAWETMPVLTLAFQFNYWGAPFLAIGYLAGIMLLCRWVQEGIVVHALTAVGRTAFSNYLLQTVLATTIFYGYGFGLFGELGRAELLGVVVSIWAVQIVLSVWWMNRFQFGPVEWVWRTLTYRQRQPMRLEE</sequence>
<gene>
    <name evidence="4" type="ORF">B1756_10735</name>
</gene>
<feature type="domain" description="DUF418" evidence="3">
    <location>
        <begin position="253"/>
        <end position="414"/>
    </location>
</feature>
<evidence type="ECO:0000259" key="3">
    <source>
        <dbReference type="Pfam" id="PF04235"/>
    </source>
</evidence>
<reference evidence="5" key="1">
    <citation type="submission" date="2017-02" db="EMBL/GenBank/DDBJ databases">
        <title>Natronthermophilus aegyptiacus gen. nov.,sp. nov., an aerobic, extremely halophilic alkalithermophilic archaeon isolated from the athalassohaline Wadi An Natrun, Egypt.</title>
        <authorList>
            <person name="Zhao B."/>
        </authorList>
    </citation>
    <scope>NUCLEOTIDE SEQUENCE [LARGE SCALE GENOMIC DNA]</scope>
    <source>
        <strain evidence="5">JW/NM-HA 15</strain>
    </source>
</reference>
<dbReference type="AlphaFoldDB" id="A0A2Z2HX52"/>
<keyword evidence="2" id="KW-0472">Membrane</keyword>
<keyword evidence="5" id="KW-1185">Reference proteome</keyword>
<feature type="transmembrane region" description="Helical" evidence="2">
    <location>
        <begin position="160"/>
        <end position="183"/>
    </location>
</feature>
<feature type="transmembrane region" description="Helical" evidence="2">
    <location>
        <begin position="375"/>
        <end position="396"/>
    </location>
</feature>
<feature type="region of interest" description="Disordered" evidence="1">
    <location>
        <begin position="1"/>
        <end position="22"/>
    </location>
</feature>
<feature type="transmembrane region" description="Helical" evidence="2">
    <location>
        <begin position="309"/>
        <end position="330"/>
    </location>
</feature>
<feature type="compositionally biased region" description="Acidic residues" evidence="1">
    <location>
        <begin position="1"/>
        <end position="10"/>
    </location>
</feature>
<evidence type="ECO:0000313" key="5">
    <source>
        <dbReference type="Proteomes" id="UP000250088"/>
    </source>
</evidence>
<feature type="transmembrane region" description="Helical" evidence="2">
    <location>
        <begin position="136"/>
        <end position="153"/>
    </location>
</feature>
<keyword evidence="2" id="KW-0812">Transmembrane</keyword>
<name>A0A2Z2HX52_9EURY</name>
<dbReference type="PANTHER" id="PTHR30590:SF2">
    <property type="entry name" value="INNER MEMBRANE PROTEIN"/>
    <property type="match status" value="1"/>
</dbReference>
<feature type="transmembrane region" description="Helical" evidence="2">
    <location>
        <begin position="239"/>
        <end position="259"/>
    </location>
</feature>
<feature type="transmembrane region" description="Helical" evidence="2">
    <location>
        <begin position="35"/>
        <end position="54"/>
    </location>
</feature>
<evidence type="ECO:0000313" key="4">
    <source>
        <dbReference type="EMBL" id="ARS91801.1"/>
    </source>
</evidence>
<dbReference type="Pfam" id="PF04235">
    <property type="entry name" value="DUF418"/>
    <property type="match status" value="1"/>
</dbReference>
<feature type="transmembrane region" description="Helical" evidence="2">
    <location>
        <begin position="271"/>
        <end position="289"/>
    </location>
</feature>
<dbReference type="Proteomes" id="UP000250088">
    <property type="component" value="Chromosome"/>
</dbReference>
<dbReference type="InterPro" id="IPR007349">
    <property type="entry name" value="DUF418"/>
</dbReference>
<dbReference type="InterPro" id="IPR052529">
    <property type="entry name" value="Bact_Transport_Assoc"/>
</dbReference>
<evidence type="ECO:0000256" key="2">
    <source>
        <dbReference type="SAM" id="Phobius"/>
    </source>
</evidence>
<feature type="transmembrane region" description="Helical" evidence="2">
    <location>
        <begin position="350"/>
        <end position="369"/>
    </location>
</feature>
<proteinExistence type="predicted"/>